<comment type="function">
    <text evidence="1 8">Involved in DNA repair and RecF pathway recombination.</text>
</comment>
<comment type="similarity">
    <text evidence="2 8">Belongs to the RecO family.</text>
</comment>
<evidence type="ECO:0000256" key="8">
    <source>
        <dbReference type="HAMAP-Rule" id="MF_00201"/>
    </source>
</evidence>
<dbReference type="Gene3D" id="2.40.50.140">
    <property type="entry name" value="Nucleic acid-binding proteins"/>
    <property type="match status" value="1"/>
</dbReference>
<keyword evidence="6 8" id="KW-0234">DNA repair</keyword>
<dbReference type="Gene3D" id="1.20.1440.120">
    <property type="entry name" value="Recombination protein O, C-terminal domain"/>
    <property type="match status" value="1"/>
</dbReference>
<dbReference type="InterPro" id="IPR022572">
    <property type="entry name" value="DNA_rep/recomb_RecO_N"/>
</dbReference>
<proteinExistence type="inferred from homology"/>
<keyword evidence="4 8" id="KW-0227">DNA damage</keyword>
<reference evidence="10" key="2">
    <citation type="submission" date="2020-09" db="EMBL/GenBank/DDBJ databases">
        <authorList>
            <person name="Sun Q."/>
            <person name="Zhou Y."/>
        </authorList>
    </citation>
    <scope>NUCLEOTIDE SEQUENCE</scope>
    <source>
        <strain evidence="10">CGMCC 1.14988</strain>
    </source>
</reference>
<sequence>MATYREQGIVLRTHKLGETDRILHLVTQGRGKVRAVAKGVRRPGSRFGGRLEPYSHVDLQLYEGRNLDVVNQAELIAPHAAVRADYALSASAATMTELTDAVAQEGERDNALFLLLRAGLQALEAAPPDPAVFVDAFLLRLASIVGFHAFTEACAVCRTPGRHVFLSVKAGGTLCADCAPTGTRAVDRDVVEAVRLLGAPGEWAALPALSREQPDAGRVAASYVRAFVEHHLDRRLRSYELVPRQ</sequence>
<protein>
    <recommendedName>
        <fullName evidence="3 8">DNA repair protein RecO</fullName>
    </recommendedName>
    <alternativeName>
        <fullName evidence="7 8">Recombination protein O</fullName>
    </alternativeName>
</protein>
<keyword evidence="5 8" id="KW-0233">DNA recombination</keyword>
<dbReference type="GO" id="GO:0006310">
    <property type="term" value="P:DNA recombination"/>
    <property type="evidence" value="ECO:0007669"/>
    <property type="project" value="UniProtKB-UniRule"/>
</dbReference>
<dbReference type="SUPFAM" id="SSF57863">
    <property type="entry name" value="ArfGap/RecO-like zinc finger"/>
    <property type="match status" value="1"/>
</dbReference>
<dbReference type="GO" id="GO:0006302">
    <property type="term" value="P:double-strand break repair"/>
    <property type="evidence" value="ECO:0007669"/>
    <property type="project" value="TreeGrafter"/>
</dbReference>
<evidence type="ECO:0000259" key="9">
    <source>
        <dbReference type="Pfam" id="PF11967"/>
    </source>
</evidence>
<evidence type="ECO:0000313" key="11">
    <source>
        <dbReference type="Proteomes" id="UP000650511"/>
    </source>
</evidence>
<dbReference type="PANTHER" id="PTHR33991:SF1">
    <property type="entry name" value="DNA REPAIR PROTEIN RECO"/>
    <property type="match status" value="1"/>
</dbReference>
<name>A0A8J3AI02_9ACTN</name>
<dbReference type="Pfam" id="PF02565">
    <property type="entry name" value="RecO_C"/>
    <property type="match status" value="1"/>
</dbReference>
<dbReference type="InterPro" id="IPR042242">
    <property type="entry name" value="RecO_C"/>
</dbReference>
<gene>
    <name evidence="8 10" type="primary">recO</name>
    <name evidence="10" type="ORF">GCM10011354_32990</name>
</gene>
<dbReference type="OrthoDB" id="9812244at2"/>
<feature type="domain" description="DNA replication/recombination mediator RecO N-terminal" evidence="9">
    <location>
        <begin position="1"/>
        <end position="78"/>
    </location>
</feature>
<dbReference type="Proteomes" id="UP000650511">
    <property type="component" value="Unassembled WGS sequence"/>
</dbReference>
<dbReference type="InterPro" id="IPR012340">
    <property type="entry name" value="NA-bd_OB-fold"/>
</dbReference>
<dbReference type="EMBL" id="BMHA01000014">
    <property type="protein sequence ID" value="GGI09219.1"/>
    <property type="molecule type" value="Genomic_DNA"/>
</dbReference>
<evidence type="ECO:0000256" key="1">
    <source>
        <dbReference type="ARBA" id="ARBA00003065"/>
    </source>
</evidence>
<dbReference type="AlphaFoldDB" id="A0A8J3AI02"/>
<comment type="caution">
    <text evidence="10">The sequence shown here is derived from an EMBL/GenBank/DDBJ whole genome shotgun (WGS) entry which is preliminary data.</text>
</comment>
<evidence type="ECO:0000256" key="4">
    <source>
        <dbReference type="ARBA" id="ARBA00022763"/>
    </source>
</evidence>
<reference evidence="10" key="1">
    <citation type="journal article" date="2014" name="Int. J. Syst. Evol. Microbiol.">
        <title>Complete genome sequence of Corynebacterium casei LMG S-19264T (=DSM 44701T), isolated from a smear-ripened cheese.</title>
        <authorList>
            <consortium name="US DOE Joint Genome Institute (JGI-PGF)"/>
            <person name="Walter F."/>
            <person name="Albersmeier A."/>
            <person name="Kalinowski J."/>
            <person name="Ruckert C."/>
        </authorList>
    </citation>
    <scope>NUCLEOTIDE SEQUENCE</scope>
    <source>
        <strain evidence="10">CGMCC 1.14988</strain>
    </source>
</reference>
<dbReference type="GO" id="GO:0043590">
    <property type="term" value="C:bacterial nucleoid"/>
    <property type="evidence" value="ECO:0007669"/>
    <property type="project" value="TreeGrafter"/>
</dbReference>
<dbReference type="NCBIfam" id="TIGR00613">
    <property type="entry name" value="reco"/>
    <property type="match status" value="1"/>
</dbReference>
<accession>A0A8J3AI02</accession>
<dbReference type="RefSeq" id="WP_130650279.1">
    <property type="nucleotide sequence ID" value="NZ_BMHA01000014.1"/>
</dbReference>
<dbReference type="PANTHER" id="PTHR33991">
    <property type="entry name" value="DNA REPAIR PROTEIN RECO"/>
    <property type="match status" value="1"/>
</dbReference>
<dbReference type="HAMAP" id="MF_00201">
    <property type="entry name" value="RecO"/>
    <property type="match status" value="1"/>
</dbReference>
<dbReference type="InterPro" id="IPR003717">
    <property type="entry name" value="RecO"/>
</dbReference>
<evidence type="ECO:0000256" key="2">
    <source>
        <dbReference type="ARBA" id="ARBA00007452"/>
    </source>
</evidence>
<dbReference type="Pfam" id="PF11967">
    <property type="entry name" value="RecO_N"/>
    <property type="match status" value="1"/>
</dbReference>
<evidence type="ECO:0000256" key="3">
    <source>
        <dbReference type="ARBA" id="ARBA00021310"/>
    </source>
</evidence>
<keyword evidence="11" id="KW-1185">Reference proteome</keyword>
<evidence type="ECO:0000256" key="5">
    <source>
        <dbReference type="ARBA" id="ARBA00023172"/>
    </source>
</evidence>
<evidence type="ECO:0000256" key="7">
    <source>
        <dbReference type="ARBA" id="ARBA00033409"/>
    </source>
</evidence>
<organism evidence="10 11">
    <name type="scientific">Egicoccus halophilus</name>
    <dbReference type="NCBI Taxonomy" id="1670830"/>
    <lineage>
        <taxon>Bacteria</taxon>
        <taxon>Bacillati</taxon>
        <taxon>Actinomycetota</taxon>
        <taxon>Nitriliruptoria</taxon>
        <taxon>Egicoccales</taxon>
        <taxon>Egicoccaceae</taxon>
        <taxon>Egicoccus</taxon>
    </lineage>
</organism>
<dbReference type="SUPFAM" id="SSF50249">
    <property type="entry name" value="Nucleic acid-binding proteins"/>
    <property type="match status" value="1"/>
</dbReference>
<dbReference type="InterPro" id="IPR037278">
    <property type="entry name" value="ARFGAP/RecO"/>
</dbReference>
<evidence type="ECO:0000313" key="10">
    <source>
        <dbReference type="EMBL" id="GGI09219.1"/>
    </source>
</evidence>
<evidence type="ECO:0000256" key="6">
    <source>
        <dbReference type="ARBA" id="ARBA00023204"/>
    </source>
</evidence>